<dbReference type="AlphaFoldDB" id="B4VUF4"/>
<evidence type="ECO:0000313" key="1">
    <source>
        <dbReference type="EMBL" id="EDX74461.1"/>
    </source>
</evidence>
<dbReference type="Proteomes" id="UP000003835">
    <property type="component" value="Unassembled WGS sequence"/>
</dbReference>
<sequence length="45" mass="4631">MCSTPYGIKGNRTGEGSLILVIAVMCSTPYGIKGNRTAIAGTLKS</sequence>
<protein>
    <submittedName>
        <fullName evidence="1">Uncharacterized protein</fullName>
    </submittedName>
</protein>
<gene>
    <name evidence="1" type="ORF">MC7420_3985</name>
</gene>
<accession>B4VUF4</accession>
<organism evidence="1 2">
    <name type="scientific">Coleofasciculus chthonoplastes PCC 7420</name>
    <dbReference type="NCBI Taxonomy" id="118168"/>
    <lineage>
        <taxon>Bacteria</taxon>
        <taxon>Bacillati</taxon>
        <taxon>Cyanobacteriota</taxon>
        <taxon>Cyanophyceae</taxon>
        <taxon>Coleofasciculales</taxon>
        <taxon>Coleofasciculaceae</taxon>
        <taxon>Coleofasciculus</taxon>
    </lineage>
</organism>
<proteinExistence type="predicted"/>
<evidence type="ECO:0000313" key="2">
    <source>
        <dbReference type="Proteomes" id="UP000003835"/>
    </source>
</evidence>
<keyword evidence="2" id="KW-1185">Reference proteome</keyword>
<reference evidence="1 2" key="1">
    <citation type="submission" date="2008-07" db="EMBL/GenBank/DDBJ databases">
        <authorList>
            <person name="Tandeau de Marsac N."/>
            <person name="Ferriera S."/>
            <person name="Johnson J."/>
            <person name="Kravitz S."/>
            <person name="Beeson K."/>
            <person name="Sutton G."/>
            <person name="Rogers Y.-H."/>
            <person name="Friedman R."/>
            <person name="Frazier M."/>
            <person name="Venter J.C."/>
        </authorList>
    </citation>
    <scope>NUCLEOTIDE SEQUENCE [LARGE SCALE GENOMIC DNA]</scope>
    <source>
        <strain evidence="1 2">PCC 7420</strain>
    </source>
</reference>
<dbReference type="HOGENOM" id="CLU_3198420_0_0_3"/>
<dbReference type="EMBL" id="DS989853">
    <property type="protein sequence ID" value="EDX74461.1"/>
    <property type="molecule type" value="Genomic_DNA"/>
</dbReference>
<name>B4VUF4_9CYAN</name>